<sequence length="90" mass="10010">MKKILFIAALGVAGLASANGNGNVEKEVNPKAKEVAVTKNTKKAKKIAKIKQVECGVFQASCTSAYTCQDWTPSQWYHWMEQIQENYCQL</sequence>
<proteinExistence type="predicted"/>
<dbReference type="Proteomes" id="UP000184047">
    <property type="component" value="Unassembled WGS sequence"/>
</dbReference>
<feature type="signal peptide" evidence="1">
    <location>
        <begin position="1"/>
        <end position="18"/>
    </location>
</feature>
<evidence type="ECO:0000313" key="3">
    <source>
        <dbReference type="Proteomes" id="UP000184047"/>
    </source>
</evidence>
<name>A0A1M5UN82_9FLAO</name>
<accession>A0A1M5UN82</accession>
<keyword evidence="3" id="KW-1185">Reference proteome</keyword>
<keyword evidence="1" id="KW-0732">Signal</keyword>
<dbReference type="AlphaFoldDB" id="A0A1M5UN82"/>
<evidence type="ECO:0000256" key="1">
    <source>
        <dbReference type="SAM" id="SignalP"/>
    </source>
</evidence>
<reference evidence="3" key="1">
    <citation type="submission" date="2016-11" db="EMBL/GenBank/DDBJ databases">
        <authorList>
            <person name="Varghese N."/>
            <person name="Submissions S."/>
        </authorList>
    </citation>
    <scope>NUCLEOTIDE SEQUENCE [LARGE SCALE GENOMIC DNA]</scope>
    <source>
        <strain evidence="3">DSM 19055</strain>
    </source>
</reference>
<feature type="chain" id="PRO_5011957433" evidence="1">
    <location>
        <begin position="19"/>
        <end position="90"/>
    </location>
</feature>
<dbReference type="EMBL" id="FQWT01000005">
    <property type="protein sequence ID" value="SHH64183.1"/>
    <property type="molecule type" value="Genomic_DNA"/>
</dbReference>
<dbReference type="RefSeq" id="WP_073064905.1">
    <property type="nucleotide sequence ID" value="NZ_FQWT01000005.1"/>
</dbReference>
<dbReference type="OrthoDB" id="1263817at2"/>
<gene>
    <name evidence="2" type="ORF">SAMN05421866_3296</name>
</gene>
<protein>
    <submittedName>
        <fullName evidence="2">Uncharacterized protein</fullName>
    </submittedName>
</protein>
<organism evidence="2 3">
    <name type="scientific">Chryseobacterium oranimense</name>
    <dbReference type="NCBI Taxonomy" id="421058"/>
    <lineage>
        <taxon>Bacteria</taxon>
        <taxon>Pseudomonadati</taxon>
        <taxon>Bacteroidota</taxon>
        <taxon>Flavobacteriia</taxon>
        <taxon>Flavobacteriales</taxon>
        <taxon>Weeksellaceae</taxon>
        <taxon>Chryseobacterium group</taxon>
        <taxon>Chryseobacterium</taxon>
    </lineage>
</organism>
<evidence type="ECO:0000313" key="2">
    <source>
        <dbReference type="EMBL" id="SHH64183.1"/>
    </source>
</evidence>